<keyword evidence="2" id="KW-1185">Reference proteome</keyword>
<gene>
    <name evidence="1" type="ORF">POCTA_138.1.T0260160</name>
</gene>
<comment type="caution">
    <text evidence="1">The sequence shown here is derived from an EMBL/GenBank/DDBJ whole genome shotgun (WGS) entry which is preliminary data.</text>
</comment>
<accession>A0A8S1TLX0</accession>
<organism evidence="1 2">
    <name type="scientific">Paramecium octaurelia</name>
    <dbReference type="NCBI Taxonomy" id="43137"/>
    <lineage>
        <taxon>Eukaryota</taxon>
        <taxon>Sar</taxon>
        <taxon>Alveolata</taxon>
        <taxon>Ciliophora</taxon>
        <taxon>Intramacronucleata</taxon>
        <taxon>Oligohymenophorea</taxon>
        <taxon>Peniculida</taxon>
        <taxon>Parameciidae</taxon>
        <taxon>Paramecium</taxon>
    </lineage>
</organism>
<dbReference type="AlphaFoldDB" id="A0A8S1TLX0"/>
<dbReference type="EMBL" id="CAJJDP010000026">
    <property type="protein sequence ID" value="CAD8152262.1"/>
    <property type="molecule type" value="Genomic_DNA"/>
</dbReference>
<sequence length="118" mass="13735">MQIKTEPSEATTTILPQKASENQNFEFICQELLKICTVSYQIISPEIQQRSIRKKKIKTNFKQVSKSRESKIQANGRQSHQTIQNLIIETEEELQSKITLIDDLQSKLLHLNTMLFKM</sequence>
<proteinExistence type="predicted"/>
<dbReference type="OrthoDB" id="10344568at2759"/>
<reference evidence="1" key="1">
    <citation type="submission" date="2021-01" db="EMBL/GenBank/DDBJ databases">
        <authorList>
            <consortium name="Genoscope - CEA"/>
            <person name="William W."/>
        </authorList>
    </citation>
    <scope>NUCLEOTIDE SEQUENCE</scope>
</reference>
<evidence type="ECO:0000313" key="2">
    <source>
        <dbReference type="Proteomes" id="UP000683925"/>
    </source>
</evidence>
<evidence type="ECO:0000313" key="1">
    <source>
        <dbReference type="EMBL" id="CAD8152262.1"/>
    </source>
</evidence>
<protein>
    <submittedName>
        <fullName evidence="1">Uncharacterized protein</fullName>
    </submittedName>
</protein>
<name>A0A8S1TLX0_PAROT</name>
<dbReference type="OMA" id="ISTIFQE"/>
<dbReference type="Proteomes" id="UP000683925">
    <property type="component" value="Unassembled WGS sequence"/>
</dbReference>